<dbReference type="InterPro" id="IPR032710">
    <property type="entry name" value="NTF2-like_dom_sf"/>
</dbReference>
<feature type="region of interest" description="Disordered" evidence="1">
    <location>
        <begin position="1"/>
        <end position="31"/>
    </location>
</feature>
<dbReference type="SUPFAM" id="SSF54427">
    <property type="entry name" value="NTF2-like"/>
    <property type="match status" value="1"/>
</dbReference>
<dbReference type="OrthoDB" id="2533647at2759"/>
<gene>
    <name evidence="3" type="ORF">PV11_07303</name>
</gene>
<evidence type="ECO:0000259" key="2">
    <source>
        <dbReference type="Pfam" id="PF13577"/>
    </source>
</evidence>
<evidence type="ECO:0000313" key="3">
    <source>
        <dbReference type="EMBL" id="KIV79758.1"/>
    </source>
</evidence>
<protein>
    <recommendedName>
        <fullName evidence="2">SnoaL-like domain-containing protein</fullName>
    </recommendedName>
</protein>
<feature type="domain" description="SnoaL-like" evidence="2">
    <location>
        <begin position="39"/>
        <end position="160"/>
    </location>
</feature>
<proteinExistence type="predicted"/>
<evidence type="ECO:0000313" key="4">
    <source>
        <dbReference type="Proteomes" id="UP000053599"/>
    </source>
</evidence>
<accession>A0A0D1YY54</accession>
<dbReference type="Pfam" id="PF13577">
    <property type="entry name" value="SnoaL_4"/>
    <property type="match status" value="1"/>
</dbReference>
<organism evidence="3 4">
    <name type="scientific">Exophiala sideris</name>
    <dbReference type="NCBI Taxonomy" id="1016849"/>
    <lineage>
        <taxon>Eukaryota</taxon>
        <taxon>Fungi</taxon>
        <taxon>Dikarya</taxon>
        <taxon>Ascomycota</taxon>
        <taxon>Pezizomycotina</taxon>
        <taxon>Eurotiomycetes</taxon>
        <taxon>Chaetothyriomycetidae</taxon>
        <taxon>Chaetothyriales</taxon>
        <taxon>Herpotrichiellaceae</taxon>
        <taxon>Exophiala</taxon>
    </lineage>
</organism>
<reference evidence="3 4" key="1">
    <citation type="submission" date="2015-01" db="EMBL/GenBank/DDBJ databases">
        <title>The Genome Sequence of Exophiala sideris CBS121828.</title>
        <authorList>
            <consortium name="The Broad Institute Genomics Platform"/>
            <person name="Cuomo C."/>
            <person name="de Hoog S."/>
            <person name="Gorbushina A."/>
            <person name="Stielow B."/>
            <person name="Teixiera M."/>
            <person name="Abouelleil A."/>
            <person name="Chapman S.B."/>
            <person name="Priest M."/>
            <person name="Young S.K."/>
            <person name="Wortman J."/>
            <person name="Nusbaum C."/>
            <person name="Birren B."/>
        </authorList>
    </citation>
    <scope>NUCLEOTIDE SEQUENCE [LARGE SCALE GENOMIC DNA]</scope>
    <source>
        <strain evidence="3 4">CBS 121828</strain>
    </source>
</reference>
<dbReference type="AlphaFoldDB" id="A0A0D1YY54"/>
<dbReference type="HOGENOM" id="CLU_067875_2_0_1"/>
<dbReference type="EMBL" id="KN846953">
    <property type="protein sequence ID" value="KIV79758.1"/>
    <property type="molecule type" value="Genomic_DNA"/>
</dbReference>
<sequence length="248" mass="28667">MSSKEDIYKTVQPPIETRPPNARRNNANGPLDSIDSDALERFKIREICEGWPTYRDAAEWENYRLMFHDDAYIATSWSQGPVDDFIESSKKAFAAQKEGMFYILHRVTGQTVDLQGDRAVSKMKVTITCRANIDGKEMDNEADCRFFFLLEKRKGRWGVVFYTLLFDKDKMVEVNPSNGGFEIPEHEMAEYPAGYKYLCWCEAKVGKPPKMDLNAHGPERDILYAKCKDWLEGREVRPNLTGHDIIEY</sequence>
<feature type="compositionally biased region" description="Low complexity" evidence="1">
    <location>
        <begin position="18"/>
        <end position="28"/>
    </location>
</feature>
<dbReference type="Proteomes" id="UP000053599">
    <property type="component" value="Unassembled WGS sequence"/>
</dbReference>
<evidence type="ECO:0000256" key="1">
    <source>
        <dbReference type="SAM" id="MobiDB-lite"/>
    </source>
</evidence>
<name>A0A0D1YY54_9EURO</name>
<dbReference type="InterPro" id="IPR037401">
    <property type="entry name" value="SnoaL-like"/>
</dbReference>
<dbReference type="Gene3D" id="3.10.450.50">
    <property type="match status" value="1"/>
</dbReference>